<feature type="transmembrane region" description="Helical" evidence="1">
    <location>
        <begin position="110"/>
        <end position="134"/>
    </location>
</feature>
<keyword evidence="1" id="KW-0472">Membrane</keyword>
<reference evidence="2 3" key="1">
    <citation type="journal article" date="2017" name="PLoS Biol.">
        <title>The sea cucumber genome provides insights into morphological evolution and visceral regeneration.</title>
        <authorList>
            <person name="Zhang X."/>
            <person name="Sun L."/>
            <person name="Yuan J."/>
            <person name="Sun Y."/>
            <person name="Gao Y."/>
            <person name="Zhang L."/>
            <person name="Li S."/>
            <person name="Dai H."/>
            <person name="Hamel J.F."/>
            <person name="Liu C."/>
            <person name="Yu Y."/>
            <person name="Liu S."/>
            <person name="Lin W."/>
            <person name="Guo K."/>
            <person name="Jin S."/>
            <person name="Xu P."/>
            <person name="Storey K.B."/>
            <person name="Huan P."/>
            <person name="Zhang T."/>
            <person name="Zhou Y."/>
            <person name="Zhang J."/>
            <person name="Lin C."/>
            <person name="Li X."/>
            <person name="Xing L."/>
            <person name="Huo D."/>
            <person name="Sun M."/>
            <person name="Wang L."/>
            <person name="Mercier A."/>
            <person name="Li F."/>
            <person name="Yang H."/>
            <person name="Xiang J."/>
        </authorList>
    </citation>
    <scope>NUCLEOTIDE SEQUENCE [LARGE SCALE GENOMIC DNA]</scope>
    <source>
        <strain evidence="2">Shaxun</strain>
        <tissue evidence="2">Muscle</tissue>
    </source>
</reference>
<keyword evidence="3" id="KW-1185">Reference proteome</keyword>
<protein>
    <recommendedName>
        <fullName evidence="4">Transmembrane protein</fullName>
    </recommendedName>
</protein>
<accession>A0A2G8K3R4</accession>
<evidence type="ECO:0000313" key="2">
    <source>
        <dbReference type="EMBL" id="PIK42644.1"/>
    </source>
</evidence>
<keyword evidence="1" id="KW-0812">Transmembrane</keyword>
<feature type="transmembrane region" description="Helical" evidence="1">
    <location>
        <begin position="52"/>
        <end position="72"/>
    </location>
</feature>
<organism evidence="2 3">
    <name type="scientific">Stichopus japonicus</name>
    <name type="common">Sea cucumber</name>
    <dbReference type="NCBI Taxonomy" id="307972"/>
    <lineage>
        <taxon>Eukaryota</taxon>
        <taxon>Metazoa</taxon>
        <taxon>Echinodermata</taxon>
        <taxon>Eleutherozoa</taxon>
        <taxon>Echinozoa</taxon>
        <taxon>Holothuroidea</taxon>
        <taxon>Aspidochirotacea</taxon>
        <taxon>Aspidochirotida</taxon>
        <taxon>Stichopodidae</taxon>
        <taxon>Apostichopus</taxon>
    </lineage>
</organism>
<keyword evidence="1" id="KW-1133">Transmembrane helix</keyword>
<feature type="transmembrane region" description="Helical" evidence="1">
    <location>
        <begin position="154"/>
        <end position="173"/>
    </location>
</feature>
<dbReference type="InterPro" id="IPR030417">
    <property type="entry name" value="MS4A"/>
</dbReference>
<evidence type="ECO:0000313" key="3">
    <source>
        <dbReference type="Proteomes" id="UP000230750"/>
    </source>
</evidence>
<dbReference type="PANTHER" id="PTHR23320">
    <property type="entry name" value="MEMBRANE-SPANNING 4-DOMAINS SUBFAMILY A MS4A -RELATED"/>
    <property type="match status" value="1"/>
</dbReference>
<proteinExistence type="predicted"/>
<dbReference type="EMBL" id="MRZV01000918">
    <property type="protein sequence ID" value="PIK42644.1"/>
    <property type="molecule type" value="Genomic_DNA"/>
</dbReference>
<evidence type="ECO:0000256" key="1">
    <source>
        <dbReference type="SAM" id="Phobius"/>
    </source>
</evidence>
<dbReference type="AlphaFoldDB" id="A0A2G8K3R4"/>
<name>A0A2G8K3R4_STIJA</name>
<comment type="caution">
    <text evidence="2">The sequence shown here is derived from an EMBL/GenBank/DDBJ whole genome shotgun (WGS) entry which is preliminary data.</text>
</comment>
<feature type="transmembrane region" description="Helical" evidence="1">
    <location>
        <begin position="78"/>
        <end position="98"/>
    </location>
</feature>
<evidence type="ECO:0008006" key="4">
    <source>
        <dbReference type="Google" id="ProtNLM"/>
    </source>
</evidence>
<dbReference type="PANTHER" id="PTHR23320:SF165">
    <property type="entry name" value="MARVEL DOMAIN-CONTAINING PROTEIN"/>
    <property type="match status" value="1"/>
</dbReference>
<sequence length="217" mass="23806">MADVTRVTTVYTSNPQPAQYVSQPVQISTVREHTTFLAENVTACKQNGGLQAILGIFCIIFGIVSICLDCYYSDIATAIWVGFWFIVAGGSGRKVAIYRGVMAQRSLSRFMWMSTVAIVLAIMLCILMIVAISYENSYNYDTYRLYKQRVAMESVILSLSFLEILAAGRGMGISQKTLREARRQTTVITQPGTVTVPVPNGPGYPNNVGGAYGECPQ</sequence>
<dbReference type="Proteomes" id="UP000230750">
    <property type="component" value="Unassembled WGS sequence"/>
</dbReference>
<gene>
    <name evidence="2" type="ORF">BSL78_20496</name>
</gene>
<dbReference type="OrthoDB" id="10495198at2759"/>